<sequence>MTLYTAREEELERLHQVILDEKNKLIEEMKIHSEGIGKDSQASETAHNRNQKLLKDFQTSVKNLKLRVRVDPDPSLAKLENQYWASVEEELPKWELFLLGKAQQPFGVKQNYNSKTKLRLSHTMEAPKKKNLPPSGFSSNTFPRVGLS</sequence>
<dbReference type="Pfam" id="PF15134">
    <property type="entry name" value="CEP15-like"/>
    <property type="match status" value="1"/>
</dbReference>
<dbReference type="EMBL" id="CATNWA010004053">
    <property type="protein sequence ID" value="CAI9546967.1"/>
    <property type="molecule type" value="Genomic_DNA"/>
</dbReference>
<keyword evidence="3" id="KW-1185">Reference proteome</keyword>
<reference evidence="2" key="1">
    <citation type="submission" date="2023-05" db="EMBL/GenBank/DDBJ databases">
        <authorList>
            <person name="Stuckert A."/>
        </authorList>
    </citation>
    <scope>NUCLEOTIDE SEQUENCE</scope>
</reference>
<proteinExistence type="predicted"/>
<evidence type="ECO:0000313" key="3">
    <source>
        <dbReference type="Proteomes" id="UP001162483"/>
    </source>
</evidence>
<organism evidence="2 3">
    <name type="scientific">Staurois parvus</name>
    <dbReference type="NCBI Taxonomy" id="386267"/>
    <lineage>
        <taxon>Eukaryota</taxon>
        <taxon>Metazoa</taxon>
        <taxon>Chordata</taxon>
        <taxon>Craniata</taxon>
        <taxon>Vertebrata</taxon>
        <taxon>Euteleostomi</taxon>
        <taxon>Amphibia</taxon>
        <taxon>Batrachia</taxon>
        <taxon>Anura</taxon>
        <taxon>Neobatrachia</taxon>
        <taxon>Ranoidea</taxon>
        <taxon>Ranidae</taxon>
        <taxon>Staurois</taxon>
    </lineage>
</organism>
<evidence type="ECO:0000313" key="2">
    <source>
        <dbReference type="EMBL" id="CAI9546967.1"/>
    </source>
</evidence>
<dbReference type="Proteomes" id="UP001162483">
    <property type="component" value="Unassembled WGS sequence"/>
</dbReference>
<accession>A0ABN9BHB1</accession>
<gene>
    <name evidence="2" type="ORF">SPARVUS_LOCUS2903874</name>
</gene>
<name>A0ABN9BHB1_9NEOB</name>
<dbReference type="InterPro" id="IPR028006">
    <property type="entry name" value="CEP15-like"/>
</dbReference>
<feature type="region of interest" description="Disordered" evidence="1">
    <location>
        <begin position="122"/>
        <end position="148"/>
    </location>
</feature>
<dbReference type="PANTHER" id="PTHR14286">
    <property type="entry name" value="GENE, 49355-RELATED"/>
    <property type="match status" value="1"/>
</dbReference>
<evidence type="ECO:0000256" key="1">
    <source>
        <dbReference type="SAM" id="MobiDB-lite"/>
    </source>
</evidence>
<protein>
    <submittedName>
        <fullName evidence="2">Uncharacterized protein</fullName>
    </submittedName>
</protein>
<comment type="caution">
    <text evidence="2">The sequence shown here is derived from an EMBL/GenBank/DDBJ whole genome shotgun (WGS) entry which is preliminary data.</text>
</comment>
<dbReference type="PANTHER" id="PTHR14286:SF2">
    <property type="entry name" value="CENTROSOMAL PROTEIN 15 KDA"/>
    <property type="match status" value="1"/>
</dbReference>